<protein>
    <submittedName>
        <fullName evidence="1">Uncharacterized protein</fullName>
    </submittedName>
</protein>
<dbReference type="PATRIC" id="fig|322095.3.peg.1083"/>
<dbReference type="Proteomes" id="UP000070224">
    <property type="component" value="Unassembled WGS sequence"/>
</dbReference>
<evidence type="ECO:0000313" key="1">
    <source>
        <dbReference type="EMBL" id="KXB76162.1"/>
    </source>
</evidence>
<name>A0A134B8A1_9PORP</name>
<comment type="caution">
    <text evidence="1">The sequence shown here is derived from an EMBL/GenBank/DDBJ whole genome shotgun (WGS) entry which is preliminary data.</text>
</comment>
<accession>A0A134B8A1</accession>
<dbReference type="SUPFAM" id="SSF52540">
    <property type="entry name" value="P-loop containing nucleoside triphosphate hydrolases"/>
    <property type="match status" value="1"/>
</dbReference>
<dbReference type="EMBL" id="LSDK01000076">
    <property type="protein sequence ID" value="KXB76162.1"/>
    <property type="molecule type" value="Genomic_DNA"/>
</dbReference>
<reference evidence="2" key="1">
    <citation type="submission" date="2016-01" db="EMBL/GenBank/DDBJ databases">
        <authorList>
            <person name="Mitreva M."/>
            <person name="Pepin K.H."/>
            <person name="Mihindukulasuriya K.A."/>
            <person name="Fulton R."/>
            <person name="Fronick C."/>
            <person name="O'Laughlin M."/>
            <person name="Miner T."/>
            <person name="Herter B."/>
            <person name="Rosa B.A."/>
            <person name="Cordes M."/>
            <person name="Tomlinson C."/>
            <person name="Wollam A."/>
            <person name="Palsikar V.B."/>
            <person name="Mardis E.R."/>
            <person name="Wilson R.K."/>
        </authorList>
    </citation>
    <scope>NUCLEOTIDE SEQUENCE [LARGE SCALE GENOMIC DNA]</scope>
    <source>
        <strain evidence="2">KA00683</strain>
    </source>
</reference>
<dbReference type="OrthoDB" id="9763659at2"/>
<dbReference type="RefSeq" id="WP_060935412.1">
    <property type="nucleotide sequence ID" value="NZ_KQ960446.1"/>
</dbReference>
<dbReference type="InterPro" id="IPR027417">
    <property type="entry name" value="P-loop_NTPase"/>
</dbReference>
<dbReference type="Gene3D" id="3.40.50.300">
    <property type="entry name" value="P-loop containing nucleotide triphosphate hydrolases"/>
    <property type="match status" value="1"/>
</dbReference>
<organism evidence="1 2">
    <name type="scientific">Porphyromonas somerae</name>
    <dbReference type="NCBI Taxonomy" id="322095"/>
    <lineage>
        <taxon>Bacteria</taxon>
        <taxon>Pseudomonadati</taxon>
        <taxon>Bacteroidota</taxon>
        <taxon>Bacteroidia</taxon>
        <taxon>Bacteroidales</taxon>
        <taxon>Porphyromonadaceae</taxon>
        <taxon>Porphyromonas</taxon>
    </lineage>
</organism>
<gene>
    <name evidence="1" type="ORF">HMPREF3185_01099</name>
</gene>
<dbReference type="STRING" id="322095.HMPREF3185_01099"/>
<keyword evidence="2" id="KW-1185">Reference proteome</keyword>
<proteinExistence type="predicted"/>
<sequence>MPLEVLHQPAATHENEQFRRLVEIMNTVFEKHEFNGILVGNPFNEDYRRFRADAILFYDRGVVIIDLKNYSGQLNLPKGEDEFKKQPWFIEKSSDHQFIEVKAGAHFLNPYLQLVSYRNAFREIVEHNSVFRQKINTSRVCIANIFSGPLELTNQVPGKYPYYKVLQECEVGALLYDLNNDNAFDEDIDKAVRSIFPADEYVREYDVNKKIIHKKDIIVGNDAKNTIDTFMQSKSNDILVIASMDIYERDNWAKYLFSIADSYDIPEVHGLCHSNRISRRLLSRGIEATSLYSFIYGGNEATKNNLEDEDEDKDDLRPQVLPLRSASWLDERALLIVYDAHLVSRSLSQTDLLRFGSGRLLEDFISFAVPSSQRKIVFIGDPYMLSFGSKDESAINVPNLKKICGTRVIRYYLQPIMDSQESDKDTLRKSLAKSMNDQVFNNLQYSFKDGSIVEVNKDEILKKIREWFSSPFDLEPQNAVLFYKKSDCHQVNLWIKKNCLKNGEKLAPGDLIISNNNVFIPDATGFGIPKRILNGMYFTVLGIRENYREEISLKGVAKPILLSFTKISVKSLSLSGEVLEIWLLDNFLSGEEELSKEEQIAVNIFVQRRIAELKKNKPFKSIEYYQKLISNSAYQELSSDEQSAIETLIHNRIVTKDEKRKVSTTRSARSLLKQFYDEYEDFIRRLARECDPLVNALYAKYAWALTVHKAVGSDFENVILKGTRTENDGVKNDSYFRWLYSAISASTRSFFITQPRYIHPFMNCKISEKDSGISSSKRILIFETYEVPPQFEEIVKLENTSVVAAICELAKNLEAHNYILKEVKTCSDYQTKVVFLTPQKEKEFIINVHNKGAKDTFGVSSITLERNDGADSMIISEAIESVCSLTPMSIRTTQWPEYISEVYLSFVKQMKESRIEIELVSNKDHQINCKATSSKGSAMLRLWYGTSLENNTKGFITNIEFFEISDDDIITEIRKIQTQSDL</sequence>
<dbReference type="AlphaFoldDB" id="A0A134B8A1"/>
<evidence type="ECO:0000313" key="2">
    <source>
        <dbReference type="Proteomes" id="UP000070224"/>
    </source>
</evidence>